<accession>A0A9P7V8B3</accession>
<dbReference type="PANTHER" id="PTHR35020:SF2">
    <property type="entry name" value="N-ACETYLGLUCOSAMINE-INDUCED PROTEIN 1"/>
    <property type="match status" value="1"/>
</dbReference>
<dbReference type="GO" id="GO:0005737">
    <property type="term" value="C:cytoplasm"/>
    <property type="evidence" value="ECO:0007669"/>
    <property type="project" value="TreeGrafter"/>
</dbReference>
<organism evidence="1 2">
    <name type="scientific">Scheffersomyces spartinae</name>
    <dbReference type="NCBI Taxonomy" id="45513"/>
    <lineage>
        <taxon>Eukaryota</taxon>
        <taxon>Fungi</taxon>
        <taxon>Dikarya</taxon>
        <taxon>Ascomycota</taxon>
        <taxon>Saccharomycotina</taxon>
        <taxon>Pichiomycetes</taxon>
        <taxon>Debaryomycetaceae</taxon>
        <taxon>Scheffersomyces</taxon>
    </lineage>
</organism>
<dbReference type="GeneID" id="66114572"/>
<protein>
    <submittedName>
        <fullName evidence="1">Uncharacterized protein</fullName>
    </submittedName>
</protein>
<dbReference type="OrthoDB" id="10053431at2759"/>
<comment type="caution">
    <text evidence="1">The sequence shown here is derived from an EMBL/GenBank/DDBJ whole genome shotgun (WGS) entry which is preliminary data.</text>
</comment>
<gene>
    <name evidence="1" type="ORF">KQ657_001198</name>
</gene>
<evidence type="ECO:0000313" key="2">
    <source>
        <dbReference type="Proteomes" id="UP000790833"/>
    </source>
</evidence>
<dbReference type="EMBL" id="JAHMUF010000014">
    <property type="protein sequence ID" value="KAG7193081.1"/>
    <property type="molecule type" value="Genomic_DNA"/>
</dbReference>
<dbReference type="InterPro" id="IPR022036">
    <property type="entry name" value="DUF3605"/>
</dbReference>
<dbReference type="PANTHER" id="PTHR35020">
    <property type="entry name" value="N-ACETYLGLUCOSAMINE-INDUCED PROTEIN 1"/>
    <property type="match status" value="1"/>
</dbReference>
<keyword evidence="2" id="KW-1185">Reference proteome</keyword>
<reference evidence="1" key="1">
    <citation type="submission" date="2021-03" db="EMBL/GenBank/DDBJ databases">
        <authorList>
            <person name="Palmer J.M."/>
        </authorList>
    </citation>
    <scope>NUCLEOTIDE SEQUENCE</scope>
    <source>
        <strain evidence="1">ARV_011</strain>
    </source>
</reference>
<sequence>MLLWEQIKLMVEKDEIGYFYRSEESKLKYYKLKEKCQKEGITLYQNLVVHSLNWYTHKEGVPLGKNGLPDDKDIIVKELNPTLFADPSDYKFLVNEYGYDFPKNLIHLCLWFKNFMVPDPKSDVGDISIETKHVIERGLQNLLEPVGVKRDQYVWFKNWAALQSIRLLSHVHVVIVDLTSEQLAQILAL</sequence>
<dbReference type="RefSeq" id="XP_043048630.1">
    <property type="nucleotide sequence ID" value="XM_043191998.1"/>
</dbReference>
<evidence type="ECO:0000313" key="1">
    <source>
        <dbReference type="EMBL" id="KAG7193081.1"/>
    </source>
</evidence>
<dbReference type="GO" id="GO:0006044">
    <property type="term" value="P:N-acetylglucosamine metabolic process"/>
    <property type="evidence" value="ECO:0007669"/>
    <property type="project" value="TreeGrafter"/>
</dbReference>
<dbReference type="Proteomes" id="UP000790833">
    <property type="component" value="Unassembled WGS sequence"/>
</dbReference>
<dbReference type="Pfam" id="PF12239">
    <property type="entry name" value="DUF3605"/>
    <property type="match status" value="1"/>
</dbReference>
<name>A0A9P7V8B3_9ASCO</name>
<dbReference type="AlphaFoldDB" id="A0A9P7V8B3"/>
<proteinExistence type="predicted"/>